<evidence type="ECO:0000256" key="3">
    <source>
        <dbReference type="ARBA" id="ARBA00005063"/>
    </source>
</evidence>
<evidence type="ECO:0000313" key="14">
    <source>
        <dbReference type="EMBL" id="GFO66448.1"/>
    </source>
</evidence>
<feature type="site" description="Participates in the substrate recognition with KAPA and in a stacking interaction with the adenine ring of SAM" evidence="13">
    <location>
        <position position="21"/>
    </location>
</feature>
<comment type="caution">
    <text evidence="14">The sequence shown here is derived from an EMBL/GenBank/DDBJ whole genome shotgun (WGS) entry which is preliminary data.</text>
</comment>
<keyword evidence="15" id="KW-1185">Reference proteome</keyword>
<evidence type="ECO:0000256" key="9">
    <source>
        <dbReference type="ARBA" id="ARBA00022756"/>
    </source>
</evidence>
<dbReference type="Gene3D" id="3.90.1150.10">
    <property type="entry name" value="Aspartate Aminotransferase, domain 1"/>
    <property type="match status" value="1"/>
</dbReference>
<dbReference type="GO" id="GO:0030170">
    <property type="term" value="F:pyridoxal phosphate binding"/>
    <property type="evidence" value="ECO:0007669"/>
    <property type="project" value="UniProtKB-UniRule"/>
</dbReference>
<evidence type="ECO:0000313" key="15">
    <source>
        <dbReference type="Proteomes" id="UP000587586"/>
    </source>
</evidence>
<evidence type="ECO:0000256" key="13">
    <source>
        <dbReference type="HAMAP-Rule" id="MF_00834"/>
    </source>
</evidence>
<dbReference type="CDD" id="cd00610">
    <property type="entry name" value="OAT_like"/>
    <property type="match status" value="1"/>
</dbReference>
<keyword evidence="7 13" id="KW-0808">Transferase</keyword>
<dbReference type="GO" id="GO:0005737">
    <property type="term" value="C:cytoplasm"/>
    <property type="evidence" value="ECO:0007669"/>
    <property type="project" value="UniProtKB-SubCell"/>
</dbReference>
<evidence type="ECO:0000256" key="12">
    <source>
        <dbReference type="ARBA" id="ARBA00060970"/>
    </source>
</evidence>
<feature type="binding site" evidence="13">
    <location>
        <position position="259"/>
    </location>
    <ligand>
        <name>pyridoxal 5'-phosphate</name>
        <dbReference type="ChEBI" id="CHEBI:597326"/>
    </ligand>
</feature>
<dbReference type="Pfam" id="PF00202">
    <property type="entry name" value="Aminotran_3"/>
    <property type="match status" value="1"/>
</dbReference>
<dbReference type="RefSeq" id="WP_183358991.1">
    <property type="nucleotide sequence ID" value="NZ_BLXZ01000001.1"/>
</dbReference>
<dbReference type="Gene3D" id="3.40.640.10">
    <property type="entry name" value="Type I PLP-dependent aspartate aminotransferase-like (Major domain)"/>
    <property type="match status" value="1"/>
</dbReference>
<evidence type="ECO:0000256" key="5">
    <source>
        <dbReference type="ARBA" id="ARBA00022490"/>
    </source>
</evidence>
<dbReference type="GO" id="GO:0004015">
    <property type="term" value="F:adenosylmethionine-8-amino-7-oxononanoate transaminase activity"/>
    <property type="evidence" value="ECO:0007669"/>
    <property type="project" value="UniProtKB-UniRule"/>
</dbReference>
<keyword evidence="10 13" id="KW-0663">Pyridoxal phosphate</keyword>
<comment type="function">
    <text evidence="13">Catalyzes the transfer of the alpha-amino group from S-adenosyl-L-methionine (SAM) to 7-keto-8-aminopelargonic acid (KAPA) to form 7,8-diaminopelargonic acid (DAPA). It is the only aminotransferase known to utilize SAM as an amino donor.</text>
</comment>
<dbReference type="EC" id="2.6.1.62" evidence="13"/>
<dbReference type="AlphaFoldDB" id="A0A6V8N1R8"/>
<organism evidence="14 15">
    <name type="scientific">Geomonas limicola</name>
    <dbReference type="NCBI Taxonomy" id="2740186"/>
    <lineage>
        <taxon>Bacteria</taxon>
        <taxon>Pseudomonadati</taxon>
        <taxon>Thermodesulfobacteriota</taxon>
        <taxon>Desulfuromonadia</taxon>
        <taxon>Geobacterales</taxon>
        <taxon>Geobacteraceae</taxon>
        <taxon>Geomonas</taxon>
    </lineage>
</organism>
<gene>
    <name evidence="13 14" type="primary">bioA</name>
    <name evidence="14" type="ORF">GMLC_00270</name>
</gene>
<evidence type="ECO:0000256" key="2">
    <source>
        <dbReference type="ARBA" id="ARBA00004496"/>
    </source>
</evidence>
<dbReference type="UniPathway" id="UPA00078">
    <property type="reaction ID" value="UER00160"/>
</dbReference>
<dbReference type="InterPro" id="IPR015422">
    <property type="entry name" value="PyrdxlP-dep_Trfase_small"/>
</dbReference>
<dbReference type="InterPro" id="IPR015421">
    <property type="entry name" value="PyrdxlP-dep_Trfase_major"/>
</dbReference>
<keyword evidence="8 13" id="KW-0949">S-adenosyl-L-methionine</keyword>
<comment type="catalytic activity">
    <reaction evidence="11 13">
        <text>(8S)-8-amino-7-oxononanoate + S-adenosyl-L-methionine = S-adenosyl-4-methylsulfanyl-2-oxobutanoate + (7R,8S)-7,8-diammoniononanoate</text>
        <dbReference type="Rhea" id="RHEA:16861"/>
        <dbReference type="ChEBI" id="CHEBI:16490"/>
        <dbReference type="ChEBI" id="CHEBI:59789"/>
        <dbReference type="ChEBI" id="CHEBI:149468"/>
        <dbReference type="ChEBI" id="CHEBI:149469"/>
        <dbReference type="EC" id="2.6.1.62"/>
    </reaction>
</comment>
<dbReference type="HAMAP" id="MF_00834">
    <property type="entry name" value="BioA"/>
    <property type="match status" value="1"/>
</dbReference>
<comment type="caution">
    <text evidence="13">Lacks conserved residue(s) required for the propagation of feature annotation.</text>
</comment>
<comment type="subunit">
    <text evidence="4 13">Homodimer.</text>
</comment>
<dbReference type="PANTHER" id="PTHR42684">
    <property type="entry name" value="ADENOSYLMETHIONINE-8-AMINO-7-OXONONANOATE AMINOTRANSFERASE"/>
    <property type="match status" value="1"/>
</dbReference>
<evidence type="ECO:0000256" key="10">
    <source>
        <dbReference type="ARBA" id="ARBA00022898"/>
    </source>
</evidence>
<dbReference type="InterPro" id="IPR049704">
    <property type="entry name" value="Aminotrans_3_PPA_site"/>
</dbReference>
<keyword evidence="9 13" id="KW-0093">Biotin biosynthesis</keyword>
<feature type="binding site" evidence="13">
    <location>
        <begin position="324"/>
        <end position="325"/>
    </location>
    <ligand>
        <name>pyridoxal 5'-phosphate</name>
        <dbReference type="ChEBI" id="CHEBI:597326"/>
    </ligand>
</feature>
<evidence type="ECO:0000256" key="8">
    <source>
        <dbReference type="ARBA" id="ARBA00022691"/>
    </source>
</evidence>
<feature type="binding site" evidence="13">
    <location>
        <position position="418"/>
    </location>
    <ligand>
        <name>substrate</name>
    </ligand>
</feature>
<dbReference type="GO" id="GO:0009102">
    <property type="term" value="P:biotin biosynthetic process"/>
    <property type="evidence" value="ECO:0007669"/>
    <property type="project" value="UniProtKB-UniRule"/>
</dbReference>
<feature type="binding site" evidence="13">
    <location>
        <position position="323"/>
    </location>
    <ligand>
        <name>substrate</name>
    </ligand>
</feature>
<dbReference type="InterPro" id="IPR015424">
    <property type="entry name" value="PyrdxlP-dep_Trfase"/>
</dbReference>
<sequence length="455" mass="50428">MEELDTATLRKYDSDYLWHPFTQMSEWEGADNLVITKGEGCYLVDSEGNRYLDGVAAIWTNVHGHCRAEINEAIKEQVDRLEHSTLLGLTNDRAAHLAKRLIDIAPPGLAKVFYSDNGSTAVEIGVKMAFQYQNQTGHPERTKFIAFDNAYHGDTVGAMSVGGIDIYHEVYSPLLFPTIKAPCPYCYRCQLTEDRNPERCGMLCLKDLERLMESHSHELAGLVIEPAVQGAGGMIVQPPGFLKAVRELCDRFDILMIADEVAVGFGRTGAMFACEKAGITPDIMALSKGISAGYLPLAATLTTRKVYDAFWGNYAELKTFFHGHTFTGNPIACAAALASLELFEKDRLLEALVPKIAYLGERLKDLLDLPHVGDVRQEGMIGGIELVQDKKDRTPYPWKERIGVRVCLEARKHGLFLRPLGNIIVVFPPLAISLEELKILMDGIEAAIRAITKDN</sequence>
<dbReference type="PANTHER" id="PTHR42684:SF17">
    <property type="entry name" value="ADENOSYLMETHIONINE-8-AMINO-7-OXONONANOATE AMINOTRANSFERASE"/>
    <property type="match status" value="1"/>
</dbReference>
<name>A0A6V8N1R8_9BACT</name>
<dbReference type="InterPro" id="IPR005815">
    <property type="entry name" value="BioA"/>
</dbReference>
<dbReference type="SUPFAM" id="SSF53383">
    <property type="entry name" value="PLP-dependent transferases"/>
    <property type="match status" value="1"/>
</dbReference>
<comment type="subcellular location">
    <subcellularLocation>
        <location evidence="2 13">Cytoplasm</location>
    </subcellularLocation>
</comment>
<protein>
    <recommendedName>
        <fullName evidence="13">Adenosylmethionine-8-amino-7-oxononanoate aminotransferase</fullName>
        <ecNumber evidence="13">2.6.1.62</ecNumber>
    </recommendedName>
    <alternativeName>
        <fullName evidence="13">7,8-diamino-pelargonic acid aminotransferase</fullName>
        <shortName evidence="13">DAPA AT</shortName>
        <shortName evidence="13">DAPA aminotransferase</shortName>
    </alternativeName>
    <alternativeName>
        <fullName evidence="13">7,8-diaminononanoate synthase</fullName>
        <shortName evidence="13">DANS</shortName>
    </alternativeName>
    <alternativeName>
        <fullName evidence="13">Diaminopelargonic acid synthase</fullName>
    </alternativeName>
</protein>
<feature type="binding site" evidence="13">
    <location>
        <position position="151"/>
    </location>
    <ligand>
        <name>substrate</name>
    </ligand>
</feature>
<evidence type="ECO:0000256" key="4">
    <source>
        <dbReference type="ARBA" id="ARBA00011738"/>
    </source>
</evidence>
<evidence type="ECO:0000256" key="6">
    <source>
        <dbReference type="ARBA" id="ARBA00022576"/>
    </source>
</evidence>
<comment type="pathway">
    <text evidence="3 13">Cofactor biosynthesis; biotin biosynthesis; 7,8-diaminononanoate from 8-amino-7-oxononanoate (SAM route): step 1/1.</text>
</comment>
<dbReference type="EMBL" id="BLXZ01000001">
    <property type="protein sequence ID" value="GFO66448.1"/>
    <property type="molecule type" value="Genomic_DNA"/>
</dbReference>
<feature type="modified residue" description="N6-(pyridoxal phosphate)lysine" evidence="13">
    <location>
        <position position="288"/>
    </location>
</feature>
<feature type="binding site" evidence="13">
    <location>
        <begin position="118"/>
        <end position="119"/>
    </location>
    <ligand>
        <name>pyridoxal 5'-phosphate</name>
        <dbReference type="ChEBI" id="CHEBI:597326"/>
    </ligand>
</feature>
<comment type="cofactor">
    <cofactor evidence="1 13">
        <name>pyridoxal 5'-phosphate</name>
        <dbReference type="ChEBI" id="CHEBI:597326"/>
    </cofactor>
</comment>
<feature type="binding site" evidence="13">
    <location>
        <position position="288"/>
    </location>
    <ligand>
        <name>substrate</name>
    </ligand>
</feature>
<keyword evidence="5 13" id="KW-0963">Cytoplasm</keyword>
<dbReference type="InterPro" id="IPR005814">
    <property type="entry name" value="Aminotrans_3"/>
</dbReference>
<comment type="similarity">
    <text evidence="12 13">Belongs to the class-III pyridoxal-phosphate-dependent aminotransferase family. BioA subfamily.</text>
</comment>
<dbReference type="FunFam" id="3.40.640.10:FF:000078">
    <property type="entry name" value="Adenosylmethionine-8-amino-7-oxononanoate aminotransferase"/>
    <property type="match status" value="1"/>
</dbReference>
<proteinExistence type="inferred from homology"/>
<accession>A0A6V8N1R8</accession>
<dbReference type="Proteomes" id="UP000587586">
    <property type="component" value="Unassembled WGS sequence"/>
</dbReference>
<evidence type="ECO:0000256" key="1">
    <source>
        <dbReference type="ARBA" id="ARBA00001933"/>
    </source>
</evidence>
<evidence type="ECO:0000256" key="7">
    <source>
        <dbReference type="ARBA" id="ARBA00022679"/>
    </source>
</evidence>
<dbReference type="PROSITE" id="PS00600">
    <property type="entry name" value="AA_TRANSFER_CLASS_3"/>
    <property type="match status" value="1"/>
</dbReference>
<evidence type="ECO:0000256" key="11">
    <source>
        <dbReference type="ARBA" id="ARBA00048449"/>
    </source>
</evidence>
<keyword evidence="6 13" id="KW-0032">Aminotransferase</keyword>
<dbReference type="NCBIfam" id="TIGR00508">
    <property type="entry name" value="bioA"/>
    <property type="match status" value="1"/>
</dbReference>
<reference evidence="15" key="1">
    <citation type="submission" date="2020-06" db="EMBL/GenBank/DDBJ databases">
        <title>Draft genomic sequecing of Geomonas sp. Red745.</title>
        <authorList>
            <person name="Itoh H."/>
            <person name="Xu Z.X."/>
            <person name="Ushijima N."/>
            <person name="Masuda Y."/>
            <person name="Shiratori Y."/>
            <person name="Senoo K."/>
        </authorList>
    </citation>
    <scope>NUCLEOTIDE SEQUENCE [LARGE SCALE GENOMIC DNA]</scope>
    <source>
        <strain evidence="15">Red745</strain>
    </source>
</reference>